<name>A0ABX0LDM2_9NEIS</name>
<gene>
    <name evidence="1" type="ORF">HA052_20895</name>
</gene>
<keyword evidence="2" id="KW-1185">Reference proteome</keyword>
<proteinExistence type="predicted"/>
<dbReference type="Proteomes" id="UP001515641">
    <property type="component" value="Unassembled WGS sequence"/>
</dbReference>
<dbReference type="InterPro" id="IPR053734">
    <property type="entry name" value="Phage_Head-Tail_Connect_sf"/>
</dbReference>
<dbReference type="Gene3D" id="2.40.10.180">
    <property type="entry name" value="Phage tail proteins"/>
    <property type="match status" value="1"/>
</dbReference>
<comment type="caution">
    <text evidence="1">The sequence shown here is derived from an EMBL/GenBank/DDBJ whole genome shotgun (WGS) entry which is preliminary data.</text>
</comment>
<accession>A0ABX0LDM2</accession>
<protein>
    <recommendedName>
        <fullName evidence="3">Head-to-tail stopper</fullName>
    </recommendedName>
</protein>
<sequence length="109" mass="11738">MAIDWEKMVIGPAMKVFGEPVVYTPATGQPFTIYGVFDEAYHSVDGLGDTVHTSTTMPVLGVRAGDFPQPPLQLDQLTIQRTGITYAVADVHPDGHGHIKLLLNYVSGG</sequence>
<evidence type="ECO:0000313" key="1">
    <source>
        <dbReference type="EMBL" id="NHR07649.1"/>
    </source>
</evidence>
<dbReference type="RefSeq" id="WP_166453421.1">
    <property type="nucleotide sequence ID" value="NZ_JAAOMA010000038.1"/>
</dbReference>
<dbReference type="EMBL" id="JAAOMA010000038">
    <property type="protein sequence ID" value="NHR07649.1"/>
    <property type="molecule type" value="Genomic_DNA"/>
</dbReference>
<organism evidence="1 2">
    <name type="scientific">Chromobacterium fluminis</name>
    <dbReference type="NCBI Taxonomy" id="3044269"/>
    <lineage>
        <taxon>Bacteria</taxon>
        <taxon>Pseudomonadati</taxon>
        <taxon>Pseudomonadota</taxon>
        <taxon>Betaproteobacteria</taxon>
        <taxon>Neisseriales</taxon>
        <taxon>Chromobacteriaceae</taxon>
        <taxon>Chromobacterium</taxon>
    </lineage>
</organism>
<evidence type="ECO:0008006" key="3">
    <source>
        <dbReference type="Google" id="ProtNLM"/>
    </source>
</evidence>
<dbReference type="Pfam" id="PF05354">
    <property type="entry name" value="Phage_attach"/>
    <property type="match status" value="1"/>
</dbReference>
<reference evidence="1 2" key="1">
    <citation type="submission" date="2020-03" db="EMBL/GenBank/DDBJ databases">
        <title>Draft genome sequence of environmentally isolated cultures.</title>
        <authorList>
            <person name="Wilson H.S."/>
            <person name="De Leon M.E."/>
        </authorList>
    </citation>
    <scope>NUCLEOTIDE SEQUENCE [LARGE SCALE GENOMIC DNA]</scope>
    <source>
        <strain evidence="1 2">HSC-31F16</strain>
    </source>
</reference>
<evidence type="ECO:0000313" key="2">
    <source>
        <dbReference type="Proteomes" id="UP001515641"/>
    </source>
</evidence>
<dbReference type="InterPro" id="IPR008018">
    <property type="entry name" value="Phage_tail_attach_FII"/>
</dbReference>